<keyword evidence="5" id="KW-1185">Reference proteome</keyword>
<dbReference type="SUPFAM" id="SSF54117">
    <property type="entry name" value="Interleukin 8-like chemokines"/>
    <property type="match status" value="1"/>
</dbReference>
<dbReference type="InterPro" id="IPR001811">
    <property type="entry name" value="Chemokine_IL8-like_dom"/>
</dbReference>
<sequence length="104" mass="11766">MSMKILFVGLFLLAVCRCIQSSAAHYPTGKNRPCCLDVTRRDLSSKVVGTFYYEQPARSPCVRAVIFNTVNGPICVYPKSNWVQNSESLYKMLTHETLEDDLEV</sequence>
<evidence type="ECO:0000256" key="2">
    <source>
        <dbReference type="SAM" id="SignalP"/>
    </source>
</evidence>
<feature type="chain" id="PRO_5047378839" description="Chemokine interleukin-8-like domain-containing protein" evidence="2">
    <location>
        <begin position="19"/>
        <end position="104"/>
    </location>
</feature>
<feature type="domain" description="Chemokine interleukin-8-like" evidence="3">
    <location>
        <begin position="34"/>
        <end position="85"/>
    </location>
</feature>
<gene>
    <name evidence="4" type="ORF">AMECASPLE_002441</name>
</gene>
<dbReference type="Proteomes" id="UP001469553">
    <property type="component" value="Unassembled WGS sequence"/>
</dbReference>
<evidence type="ECO:0000313" key="5">
    <source>
        <dbReference type="Proteomes" id="UP001469553"/>
    </source>
</evidence>
<evidence type="ECO:0000256" key="1">
    <source>
        <dbReference type="ARBA" id="ARBA00022514"/>
    </source>
</evidence>
<proteinExistence type="predicted"/>
<name>A0ABV0Z8U4_9TELE</name>
<feature type="signal peptide" evidence="2">
    <location>
        <begin position="1"/>
        <end position="18"/>
    </location>
</feature>
<accession>A0ABV0Z8U4</accession>
<dbReference type="Gene3D" id="2.40.50.40">
    <property type="match status" value="1"/>
</dbReference>
<organism evidence="4 5">
    <name type="scientific">Ameca splendens</name>
    <dbReference type="NCBI Taxonomy" id="208324"/>
    <lineage>
        <taxon>Eukaryota</taxon>
        <taxon>Metazoa</taxon>
        <taxon>Chordata</taxon>
        <taxon>Craniata</taxon>
        <taxon>Vertebrata</taxon>
        <taxon>Euteleostomi</taxon>
        <taxon>Actinopterygii</taxon>
        <taxon>Neopterygii</taxon>
        <taxon>Teleostei</taxon>
        <taxon>Neoteleostei</taxon>
        <taxon>Acanthomorphata</taxon>
        <taxon>Ovalentaria</taxon>
        <taxon>Atherinomorphae</taxon>
        <taxon>Cyprinodontiformes</taxon>
        <taxon>Goodeidae</taxon>
        <taxon>Ameca</taxon>
    </lineage>
</organism>
<dbReference type="CDD" id="cd00169">
    <property type="entry name" value="Chemokine"/>
    <property type="match status" value="1"/>
</dbReference>
<keyword evidence="1" id="KW-0202">Cytokine</keyword>
<dbReference type="Pfam" id="PF00048">
    <property type="entry name" value="IL8"/>
    <property type="match status" value="1"/>
</dbReference>
<evidence type="ECO:0000313" key="4">
    <source>
        <dbReference type="EMBL" id="MEQ2302045.1"/>
    </source>
</evidence>
<comment type="caution">
    <text evidence="4">The sequence shown here is derived from an EMBL/GenBank/DDBJ whole genome shotgun (WGS) entry which is preliminary data.</text>
</comment>
<reference evidence="4 5" key="1">
    <citation type="submission" date="2021-06" db="EMBL/GenBank/DDBJ databases">
        <authorList>
            <person name="Palmer J.M."/>
        </authorList>
    </citation>
    <scope>NUCLEOTIDE SEQUENCE [LARGE SCALE GENOMIC DNA]</scope>
    <source>
        <strain evidence="4 5">AS_MEX2019</strain>
        <tissue evidence="4">Muscle</tissue>
    </source>
</reference>
<dbReference type="InterPro" id="IPR036048">
    <property type="entry name" value="Interleukin_8-like_sf"/>
</dbReference>
<evidence type="ECO:0000259" key="3">
    <source>
        <dbReference type="Pfam" id="PF00048"/>
    </source>
</evidence>
<keyword evidence="2" id="KW-0732">Signal</keyword>
<dbReference type="EMBL" id="JAHRIP010056517">
    <property type="protein sequence ID" value="MEQ2302045.1"/>
    <property type="molecule type" value="Genomic_DNA"/>
</dbReference>
<protein>
    <recommendedName>
        <fullName evidence="3">Chemokine interleukin-8-like domain-containing protein</fullName>
    </recommendedName>
</protein>